<sequence>MIYLYYCSTIMHSHPITRFFYHQLIISTKRALFILIYILLLLSMNVAAAPEDDQILHLLGLPRYQHCSFALNNSFYIFGGEYPSTTILPPPLDGFRLNFTSVDMPPTMDDLFSSVTNQTSNTTTTTASSLLNDIALGAGCAVTSYGHALFLPPAGTLLAFNLLTHQWIIPDNVQGSPSALAAFSNETLTSPPSGTTTTTTTTTSRRLEGMVSAMWNDMWIIFGGRLAGDEGNNNNFTQDTFILDARMPTPWVWFESPMTLYTPPIPSVVSRGTMVATSRWVLYFAITLSNNNNATATAPSPIAASPPLLDNSNTIRPYDIAVHCFDPYVLLWVGQIANFTSATDQLKATSFALDSVLVVPAYATNISTSTFTNNTSTSSSGVRQSIIVPSQGLWRLDMSQDTPTGTIHWIGNAGPFRPVLGGTTTRLAEDLIVLYGGVPFSHNSLRFWNTTSNAFVDPQWWRETQWNTGPTSTPTFGPTGDQDNGEGGPNVLAIVLGTVLSILGLMLLLAIIYYFCCYRKRRRNHSTSSSAGSRSITRGRRSMTPISIQTDFRLNNNNDTLIAGRPYSPPPSNNNNNNNEHQEENMNNMGSRRMMESPEEDAKTWATHLRRTLSAVARKNRIRWSRSSQTPPPTAAVHQDMTQASSPSGRPMMLSPLEEGVLSYHDNDDDPGPTHHENPPDSPIVVIDMERQRRIRASSRFNEHFDLLVPPESTILSQAPEEGDPGESR</sequence>
<keyword evidence="2" id="KW-1133">Transmembrane helix</keyword>
<reference evidence="3" key="1">
    <citation type="journal article" date="2022" name="IScience">
        <title>Evolution of zygomycete secretomes and the origins of terrestrial fungal ecologies.</title>
        <authorList>
            <person name="Chang Y."/>
            <person name="Wang Y."/>
            <person name="Mondo S."/>
            <person name="Ahrendt S."/>
            <person name="Andreopoulos W."/>
            <person name="Barry K."/>
            <person name="Beard J."/>
            <person name="Benny G.L."/>
            <person name="Blankenship S."/>
            <person name="Bonito G."/>
            <person name="Cuomo C."/>
            <person name="Desiro A."/>
            <person name="Gervers K.A."/>
            <person name="Hundley H."/>
            <person name="Kuo A."/>
            <person name="LaButti K."/>
            <person name="Lang B.F."/>
            <person name="Lipzen A."/>
            <person name="O'Donnell K."/>
            <person name="Pangilinan J."/>
            <person name="Reynolds N."/>
            <person name="Sandor L."/>
            <person name="Smith M.E."/>
            <person name="Tsang A."/>
            <person name="Grigoriev I.V."/>
            <person name="Stajich J.E."/>
            <person name="Spatafora J.W."/>
        </authorList>
    </citation>
    <scope>NUCLEOTIDE SEQUENCE</scope>
    <source>
        <strain evidence="3">RSA 2281</strain>
    </source>
</reference>
<comment type="caution">
    <text evidence="3">The sequence shown here is derived from an EMBL/GenBank/DDBJ whole genome shotgun (WGS) entry which is preliminary data.</text>
</comment>
<dbReference type="Gene3D" id="2.120.10.80">
    <property type="entry name" value="Kelch-type beta propeller"/>
    <property type="match status" value="1"/>
</dbReference>
<evidence type="ECO:0000256" key="1">
    <source>
        <dbReference type="SAM" id="MobiDB-lite"/>
    </source>
</evidence>
<keyword evidence="2" id="KW-0472">Membrane</keyword>
<dbReference type="AlphaFoldDB" id="A0AAD5PFL7"/>
<keyword evidence="2" id="KW-0812">Transmembrane</keyword>
<feature type="region of interest" description="Disordered" evidence="1">
    <location>
        <begin position="624"/>
        <end position="687"/>
    </location>
</feature>
<reference evidence="3" key="2">
    <citation type="submission" date="2023-02" db="EMBL/GenBank/DDBJ databases">
        <authorList>
            <consortium name="DOE Joint Genome Institute"/>
            <person name="Mondo S.J."/>
            <person name="Chang Y."/>
            <person name="Wang Y."/>
            <person name="Ahrendt S."/>
            <person name="Andreopoulos W."/>
            <person name="Barry K."/>
            <person name="Beard J."/>
            <person name="Benny G.L."/>
            <person name="Blankenship S."/>
            <person name="Bonito G."/>
            <person name="Cuomo C."/>
            <person name="Desiro A."/>
            <person name="Gervers K.A."/>
            <person name="Hundley H."/>
            <person name="Kuo A."/>
            <person name="LaButti K."/>
            <person name="Lang B.F."/>
            <person name="Lipzen A."/>
            <person name="O'Donnell K."/>
            <person name="Pangilinan J."/>
            <person name="Reynolds N."/>
            <person name="Sandor L."/>
            <person name="Smith M.W."/>
            <person name="Tsang A."/>
            <person name="Grigoriev I.V."/>
            <person name="Stajich J.E."/>
            <person name="Spatafora J.W."/>
        </authorList>
    </citation>
    <scope>NUCLEOTIDE SEQUENCE</scope>
    <source>
        <strain evidence="3">RSA 2281</strain>
    </source>
</reference>
<evidence type="ECO:0008006" key="5">
    <source>
        <dbReference type="Google" id="ProtNLM"/>
    </source>
</evidence>
<feature type="transmembrane region" description="Helical" evidence="2">
    <location>
        <begin position="491"/>
        <end position="516"/>
    </location>
</feature>
<feature type="region of interest" description="Disordered" evidence="1">
    <location>
        <begin position="561"/>
        <end position="585"/>
    </location>
</feature>
<feature type="region of interest" description="Disordered" evidence="1">
    <location>
        <begin position="709"/>
        <end position="729"/>
    </location>
</feature>
<proteinExistence type="predicted"/>
<feature type="region of interest" description="Disordered" evidence="1">
    <location>
        <begin position="525"/>
        <end position="546"/>
    </location>
</feature>
<gene>
    <name evidence="3" type="ORF">BDA99DRAFT_504580</name>
</gene>
<accession>A0AAD5PFL7</accession>
<name>A0AAD5PFL7_9FUNG</name>
<organism evidence="3 4">
    <name type="scientific">Phascolomyces articulosus</name>
    <dbReference type="NCBI Taxonomy" id="60185"/>
    <lineage>
        <taxon>Eukaryota</taxon>
        <taxon>Fungi</taxon>
        <taxon>Fungi incertae sedis</taxon>
        <taxon>Mucoromycota</taxon>
        <taxon>Mucoromycotina</taxon>
        <taxon>Mucoromycetes</taxon>
        <taxon>Mucorales</taxon>
        <taxon>Lichtheimiaceae</taxon>
        <taxon>Phascolomyces</taxon>
    </lineage>
</organism>
<evidence type="ECO:0000313" key="4">
    <source>
        <dbReference type="Proteomes" id="UP001209540"/>
    </source>
</evidence>
<dbReference type="EMBL" id="JAIXMP010000009">
    <property type="protein sequence ID" value="KAI9267997.1"/>
    <property type="molecule type" value="Genomic_DNA"/>
</dbReference>
<evidence type="ECO:0000313" key="3">
    <source>
        <dbReference type="EMBL" id="KAI9267997.1"/>
    </source>
</evidence>
<keyword evidence="4" id="KW-1185">Reference proteome</keyword>
<evidence type="ECO:0000256" key="2">
    <source>
        <dbReference type="SAM" id="Phobius"/>
    </source>
</evidence>
<dbReference type="InterPro" id="IPR015915">
    <property type="entry name" value="Kelch-typ_b-propeller"/>
</dbReference>
<feature type="compositionally biased region" description="Low complexity" evidence="1">
    <location>
        <begin position="526"/>
        <end position="536"/>
    </location>
</feature>
<dbReference type="Proteomes" id="UP001209540">
    <property type="component" value="Unassembled WGS sequence"/>
</dbReference>
<protein>
    <recommendedName>
        <fullName evidence="5">Galactose oxidase</fullName>
    </recommendedName>
</protein>